<dbReference type="AlphaFoldDB" id="C8PLQ8"/>
<dbReference type="Proteomes" id="UP000005709">
    <property type="component" value="Unassembled WGS sequence"/>
</dbReference>
<sequence>MVRTACRKYRHVASFALSKWSANYDGKGNLRRIKFRKGVAS</sequence>
<dbReference type="EMBL" id="ACYG01000032">
    <property type="protein sequence ID" value="EEV16370.1"/>
    <property type="molecule type" value="Genomic_DNA"/>
</dbReference>
<organism evidence="1 2">
    <name type="scientific">Campylobacter gracilis RM3268</name>
    <dbReference type="NCBI Taxonomy" id="553220"/>
    <lineage>
        <taxon>Bacteria</taxon>
        <taxon>Pseudomonadati</taxon>
        <taxon>Campylobacterota</taxon>
        <taxon>Epsilonproteobacteria</taxon>
        <taxon>Campylobacterales</taxon>
        <taxon>Campylobacteraceae</taxon>
        <taxon>Campylobacter</taxon>
    </lineage>
</organism>
<protein>
    <submittedName>
        <fullName evidence="1">Uncharacterized protein</fullName>
    </submittedName>
</protein>
<keyword evidence="2" id="KW-1185">Reference proteome</keyword>
<gene>
    <name evidence="1" type="ORF">CAMGR0001_2068</name>
</gene>
<name>C8PLQ8_9BACT</name>
<comment type="caution">
    <text evidence="1">The sequence shown here is derived from an EMBL/GenBank/DDBJ whole genome shotgun (WGS) entry which is preliminary data.</text>
</comment>
<reference evidence="1 2" key="1">
    <citation type="submission" date="2009-07" db="EMBL/GenBank/DDBJ databases">
        <authorList>
            <person name="Madupu R."/>
            <person name="Sebastian Y."/>
            <person name="Durkin A.S."/>
            <person name="Torralba M."/>
            <person name="Methe B."/>
            <person name="Sutton G.G."/>
            <person name="Strausberg R.L."/>
            <person name="Nelson K.E."/>
        </authorList>
    </citation>
    <scope>NUCLEOTIDE SEQUENCE [LARGE SCALE GENOMIC DNA]</scope>
    <source>
        <strain evidence="1 2">RM3268</strain>
    </source>
</reference>
<accession>C8PLQ8</accession>
<evidence type="ECO:0000313" key="2">
    <source>
        <dbReference type="Proteomes" id="UP000005709"/>
    </source>
</evidence>
<evidence type="ECO:0000313" key="1">
    <source>
        <dbReference type="EMBL" id="EEV16370.1"/>
    </source>
</evidence>
<proteinExistence type="predicted"/>